<sequence length="208" mass="23783">MSHLPVELIEEIIDIVAECYPQSLPACSLVSRQWNPRSKYLIHRTFRRPTLSTFDALLAFVDIVKVHPRLAALAETLQVAPNLKLNTDYASSVPFHHLSSRILPHVHRLVLKETLRWNDSPPLYSKGTFGSSFSNVNAIELSCQFGSAEDLHRAVRSFKNVKEVRLSYPHHALPQWMFGHTRPFRGAFKLQDLELPASIIHESRWIAD</sequence>
<comment type="caution">
    <text evidence="1">The sequence shown here is derived from an EMBL/GenBank/DDBJ whole genome shotgun (WGS) entry which is preliminary data.</text>
</comment>
<dbReference type="EMBL" id="AYKW01000068">
    <property type="protein sequence ID" value="PIL23424.1"/>
    <property type="molecule type" value="Genomic_DNA"/>
</dbReference>
<dbReference type="OrthoDB" id="2741110at2759"/>
<dbReference type="AlphaFoldDB" id="A0A2G8RPI0"/>
<accession>A0A2G8RPI0</accession>
<organism evidence="1 2">
    <name type="scientific">Ganoderma sinense ZZ0214-1</name>
    <dbReference type="NCBI Taxonomy" id="1077348"/>
    <lineage>
        <taxon>Eukaryota</taxon>
        <taxon>Fungi</taxon>
        <taxon>Dikarya</taxon>
        <taxon>Basidiomycota</taxon>
        <taxon>Agaricomycotina</taxon>
        <taxon>Agaricomycetes</taxon>
        <taxon>Polyporales</taxon>
        <taxon>Polyporaceae</taxon>
        <taxon>Ganoderma</taxon>
    </lineage>
</organism>
<evidence type="ECO:0000313" key="2">
    <source>
        <dbReference type="Proteomes" id="UP000230002"/>
    </source>
</evidence>
<dbReference type="Proteomes" id="UP000230002">
    <property type="component" value="Unassembled WGS sequence"/>
</dbReference>
<gene>
    <name evidence="1" type="ORF">GSI_14735</name>
</gene>
<dbReference type="SUPFAM" id="SSF81383">
    <property type="entry name" value="F-box domain"/>
    <property type="match status" value="1"/>
</dbReference>
<evidence type="ECO:0008006" key="3">
    <source>
        <dbReference type="Google" id="ProtNLM"/>
    </source>
</evidence>
<keyword evidence="2" id="KW-1185">Reference proteome</keyword>
<reference evidence="1 2" key="1">
    <citation type="journal article" date="2015" name="Sci. Rep.">
        <title>Chromosome-level genome map provides insights into diverse defense mechanisms in the medicinal fungus Ganoderma sinense.</title>
        <authorList>
            <person name="Zhu Y."/>
            <person name="Xu J."/>
            <person name="Sun C."/>
            <person name="Zhou S."/>
            <person name="Xu H."/>
            <person name="Nelson D.R."/>
            <person name="Qian J."/>
            <person name="Song J."/>
            <person name="Luo H."/>
            <person name="Xiang L."/>
            <person name="Li Y."/>
            <person name="Xu Z."/>
            <person name="Ji A."/>
            <person name="Wang L."/>
            <person name="Lu S."/>
            <person name="Hayward A."/>
            <person name="Sun W."/>
            <person name="Li X."/>
            <person name="Schwartz D.C."/>
            <person name="Wang Y."/>
            <person name="Chen S."/>
        </authorList>
    </citation>
    <scope>NUCLEOTIDE SEQUENCE [LARGE SCALE GENOMIC DNA]</scope>
    <source>
        <strain evidence="1 2">ZZ0214-1</strain>
    </source>
</reference>
<protein>
    <recommendedName>
        <fullName evidence="3">F-box domain-containing protein</fullName>
    </recommendedName>
</protein>
<dbReference type="InterPro" id="IPR036047">
    <property type="entry name" value="F-box-like_dom_sf"/>
</dbReference>
<proteinExistence type="predicted"/>
<name>A0A2G8RPI0_9APHY</name>
<evidence type="ECO:0000313" key="1">
    <source>
        <dbReference type="EMBL" id="PIL23424.1"/>
    </source>
</evidence>